<feature type="domain" description="Gfo/Idh/MocA-like oxidoreductase N-terminal" evidence="1">
    <location>
        <begin position="6"/>
        <end position="122"/>
    </location>
</feature>
<evidence type="ECO:0000313" key="5">
    <source>
        <dbReference type="Proteomes" id="UP000051562"/>
    </source>
</evidence>
<dbReference type="EMBL" id="LMAR01000046">
    <property type="protein sequence ID" value="KQK29622.1"/>
    <property type="molecule type" value="Genomic_DNA"/>
</dbReference>
<dbReference type="Gene3D" id="3.30.360.10">
    <property type="entry name" value="Dihydrodipicolinate Reductase, domain 2"/>
    <property type="match status" value="1"/>
</dbReference>
<dbReference type="RefSeq" id="WP_055729066.1">
    <property type="nucleotide sequence ID" value="NZ_FUYX01000002.1"/>
</dbReference>
<dbReference type="Pfam" id="PF22725">
    <property type="entry name" value="GFO_IDH_MocA_C3"/>
    <property type="match status" value="1"/>
</dbReference>
<evidence type="ECO:0000313" key="4">
    <source>
        <dbReference type="EMBL" id="SKB46133.1"/>
    </source>
</evidence>
<name>A0A0Q3PIN8_9HYPH</name>
<dbReference type="OrthoDB" id="9781031at2"/>
<organism evidence="3 5">
    <name type="scientific">Bosea thiooxidans</name>
    <dbReference type="NCBI Taxonomy" id="53254"/>
    <lineage>
        <taxon>Bacteria</taxon>
        <taxon>Pseudomonadati</taxon>
        <taxon>Pseudomonadota</taxon>
        <taxon>Alphaproteobacteria</taxon>
        <taxon>Hyphomicrobiales</taxon>
        <taxon>Boseaceae</taxon>
        <taxon>Bosea</taxon>
    </lineage>
</organism>
<evidence type="ECO:0000259" key="1">
    <source>
        <dbReference type="Pfam" id="PF01408"/>
    </source>
</evidence>
<dbReference type="InterPro" id="IPR036291">
    <property type="entry name" value="NAD(P)-bd_dom_sf"/>
</dbReference>
<dbReference type="EMBL" id="FUYX01000002">
    <property type="protein sequence ID" value="SKB46133.1"/>
    <property type="molecule type" value="Genomic_DNA"/>
</dbReference>
<sequence>MTRKLGIAVIGLGPASQPHSKSLLDLADRADVRWAVSRTPDRAKTYAAQFPFPTTTDLDAVLTDPSVDACIVLTPPSSHLDVSALCLEAGKHVLVEKPLELTSARGQRLVDTARRTHRTFGVVLQHRFRPASLRLRAALQSGELGTVEAAFLSVPWWRPQGYYDEPGRGTLARDGGGVLLTQAIHSLDLFRSLVGVSRVVAAQARTTALHRMETEDYVSALLETGNGAPATLVTTTAAYPGYPERIEITGTKGFAALIGGRLRLAFLDGSEEIVKAEGSTGSGAAIMDFPHDAHRAVIADFLDAIEQGRDPVVTGEEALASQRLVDEILSAARKGA</sequence>
<dbReference type="SUPFAM" id="SSF51735">
    <property type="entry name" value="NAD(P)-binding Rossmann-fold domains"/>
    <property type="match status" value="1"/>
</dbReference>
<dbReference type="PANTHER" id="PTHR43708">
    <property type="entry name" value="CONSERVED EXPRESSED OXIDOREDUCTASE (EUROFUNG)"/>
    <property type="match status" value="1"/>
</dbReference>
<reference evidence="3 5" key="1">
    <citation type="submission" date="2015-10" db="EMBL/GenBank/DDBJ databases">
        <title>Draft genome of Bosea thiooxidans.</title>
        <authorList>
            <person name="Wang X."/>
        </authorList>
    </citation>
    <scope>NUCLEOTIDE SEQUENCE [LARGE SCALE GENOMIC DNA]</scope>
    <source>
        <strain evidence="3 5">CGMCC 9174</strain>
    </source>
</reference>
<evidence type="ECO:0000313" key="6">
    <source>
        <dbReference type="Proteomes" id="UP000190130"/>
    </source>
</evidence>
<proteinExistence type="predicted"/>
<dbReference type="InterPro" id="IPR051317">
    <property type="entry name" value="Gfo/Idh/MocA_oxidoreduct"/>
</dbReference>
<gene>
    <name evidence="3" type="ORF">ARD30_16765</name>
    <name evidence="4" type="ORF">SAMN05660750_00806</name>
</gene>
<dbReference type="AlphaFoldDB" id="A0A0Q3PIN8"/>
<evidence type="ECO:0000313" key="3">
    <source>
        <dbReference type="EMBL" id="KQK29622.1"/>
    </source>
</evidence>
<dbReference type="SUPFAM" id="SSF55347">
    <property type="entry name" value="Glyceraldehyde-3-phosphate dehydrogenase-like, C-terminal domain"/>
    <property type="match status" value="1"/>
</dbReference>
<dbReference type="Pfam" id="PF01408">
    <property type="entry name" value="GFO_IDH_MocA"/>
    <property type="match status" value="1"/>
</dbReference>
<evidence type="ECO:0000259" key="2">
    <source>
        <dbReference type="Pfam" id="PF22725"/>
    </source>
</evidence>
<dbReference type="InterPro" id="IPR055170">
    <property type="entry name" value="GFO_IDH_MocA-like_dom"/>
</dbReference>
<keyword evidence="5" id="KW-1185">Reference proteome</keyword>
<dbReference type="PANTHER" id="PTHR43708:SF4">
    <property type="entry name" value="OXIDOREDUCTASE YCEM-RELATED"/>
    <property type="match status" value="1"/>
</dbReference>
<dbReference type="Proteomes" id="UP000051562">
    <property type="component" value="Unassembled WGS sequence"/>
</dbReference>
<reference evidence="4 6" key="2">
    <citation type="submission" date="2017-02" db="EMBL/GenBank/DDBJ databases">
        <authorList>
            <person name="Peterson S.W."/>
        </authorList>
    </citation>
    <scope>NUCLEOTIDE SEQUENCE [LARGE SCALE GENOMIC DNA]</scope>
    <source>
        <strain evidence="4 6">DSM 9653</strain>
    </source>
</reference>
<accession>A0A0Q3PIN8</accession>
<dbReference type="STRING" id="53254.SAMN05660750_00806"/>
<dbReference type="Proteomes" id="UP000190130">
    <property type="component" value="Unassembled WGS sequence"/>
</dbReference>
<dbReference type="Gene3D" id="3.40.50.720">
    <property type="entry name" value="NAD(P)-binding Rossmann-like Domain"/>
    <property type="match status" value="1"/>
</dbReference>
<dbReference type="GO" id="GO:0000166">
    <property type="term" value="F:nucleotide binding"/>
    <property type="evidence" value="ECO:0007669"/>
    <property type="project" value="InterPro"/>
</dbReference>
<feature type="domain" description="GFO/IDH/MocA-like oxidoreductase" evidence="2">
    <location>
        <begin position="134"/>
        <end position="254"/>
    </location>
</feature>
<protein>
    <submittedName>
        <fullName evidence="3">NAD-binding oxidoreductase</fullName>
    </submittedName>
    <submittedName>
        <fullName evidence="4">Predicted dehydrogenase</fullName>
    </submittedName>
</protein>
<dbReference type="InterPro" id="IPR000683">
    <property type="entry name" value="Gfo/Idh/MocA-like_OxRdtase_N"/>
</dbReference>